<reference evidence="1 2" key="1">
    <citation type="submission" date="2013-02" db="EMBL/GenBank/DDBJ databases">
        <authorList>
            <person name="Harkins D.M."/>
            <person name="Durkin A.S."/>
            <person name="Brinkac L.M."/>
            <person name="Haft D.H."/>
            <person name="Selengut J.D."/>
            <person name="Sanka R."/>
            <person name="DePew J."/>
            <person name="Purushe J."/>
            <person name="Whelen A.C."/>
            <person name="Vinetz J.M."/>
            <person name="Sutton G.G."/>
            <person name="Nierman W.C."/>
            <person name="Fouts D.E."/>
        </authorList>
    </citation>
    <scope>NUCLEOTIDE SEQUENCE [LARGE SCALE GENOMIC DNA]</scope>
    <source>
        <strain evidence="1 2">2002000626</strain>
    </source>
</reference>
<proteinExistence type="predicted"/>
<name>A0A829CQ40_LEPIR</name>
<sequence>MICGNSHILGITITTFLEKGTMDSLHRAHIIIKIHSIQIL</sequence>
<gene>
    <name evidence="1" type="ORF">LEP1GSC029_1493</name>
</gene>
<evidence type="ECO:0000313" key="1">
    <source>
        <dbReference type="EMBL" id="EMY02362.1"/>
    </source>
</evidence>
<dbReference type="EMBL" id="AFJL02000248">
    <property type="protein sequence ID" value="EMY02362.1"/>
    <property type="molecule type" value="Genomic_DNA"/>
</dbReference>
<comment type="caution">
    <text evidence="1">The sequence shown here is derived from an EMBL/GenBank/DDBJ whole genome shotgun (WGS) entry which is preliminary data.</text>
</comment>
<protein>
    <submittedName>
        <fullName evidence="1">Uncharacterized protein</fullName>
    </submittedName>
</protein>
<dbReference type="AlphaFoldDB" id="A0A829CQ40"/>
<dbReference type="Proteomes" id="UP000012329">
    <property type="component" value="Unassembled WGS sequence"/>
</dbReference>
<organism evidence="1 2">
    <name type="scientific">Leptospira interrogans str. 2002000626</name>
    <dbReference type="NCBI Taxonomy" id="996803"/>
    <lineage>
        <taxon>Bacteria</taxon>
        <taxon>Pseudomonadati</taxon>
        <taxon>Spirochaetota</taxon>
        <taxon>Spirochaetia</taxon>
        <taxon>Leptospirales</taxon>
        <taxon>Leptospiraceae</taxon>
        <taxon>Leptospira</taxon>
    </lineage>
</organism>
<evidence type="ECO:0000313" key="2">
    <source>
        <dbReference type="Proteomes" id="UP000012329"/>
    </source>
</evidence>
<accession>A0A829CQ40</accession>